<dbReference type="AlphaFoldDB" id="A0A4Y4E1T2"/>
<dbReference type="Pfam" id="PF20213">
    <property type="entry name" value="DUF6573"/>
    <property type="match status" value="1"/>
</dbReference>
<protein>
    <submittedName>
        <fullName evidence="1">Uncharacterized protein</fullName>
    </submittedName>
</protein>
<dbReference type="Proteomes" id="UP000316659">
    <property type="component" value="Unassembled WGS sequence"/>
</dbReference>
<organism evidence="1 2">
    <name type="scientific">Cellulosimicrobium cellulans</name>
    <name type="common">Arthrobacter luteus</name>
    <dbReference type="NCBI Taxonomy" id="1710"/>
    <lineage>
        <taxon>Bacteria</taxon>
        <taxon>Bacillati</taxon>
        <taxon>Actinomycetota</taxon>
        <taxon>Actinomycetes</taxon>
        <taxon>Micrococcales</taxon>
        <taxon>Promicromonosporaceae</taxon>
        <taxon>Cellulosimicrobium</taxon>
    </lineage>
</organism>
<dbReference type="RefSeq" id="WP_141390750.1">
    <property type="nucleotide sequence ID" value="NZ_BJNZ01000027.1"/>
</dbReference>
<name>A0A4Y4E1T2_CELCE</name>
<evidence type="ECO:0000313" key="2">
    <source>
        <dbReference type="Proteomes" id="UP000316659"/>
    </source>
</evidence>
<comment type="caution">
    <text evidence="1">The sequence shown here is derived from an EMBL/GenBank/DDBJ whole genome shotgun (WGS) entry which is preliminary data.</text>
</comment>
<evidence type="ECO:0000313" key="1">
    <source>
        <dbReference type="EMBL" id="GED11326.1"/>
    </source>
</evidence>
<proteinExistence type="predicted"/>
<dbReference type="EMBL" id="BJNZ01000027">
    <property type="protein sequence ID" value="GED11326.1"/>
    <property type="molecule type" value="Genomic_DNA"/>
</dbReference>
<sequence>MSADVDARPTTEGVFGPPIHTYTRAQALADGVLVDAGPLAQEAGFRWPVALTQAAHAEAVAWNPEYEAGQDETGRLWDVLWLATIAARAGRSRFTVARVPNAPDRVEAQDLDLVLHVGPGDTAAPVVTISLPGED</sequence>
<reference evidence="1 2" key="1">
    <citation type="submission" date="2019-06" db="EMBL/GenBank/DDBJ databases">
        <title>Whole genome shotgun sequence of Cellulosimicrobium cellulans NBRC 15516.</title>
        <authorList>
            <person name="Hosoyama A."/>
            <person name="Uohara A."/>
            <person name="Ohji S."/>
            <person name="Ichikawa N."/>
        </authorList>
    </citation>
    <scope>NUCLEOTIDE SEQUENCE [LARGE SCALE GENOMIC DNA]</scope>
    <source>
        <strain evidence="1 2">NBRC 15516</strain>
    </source>
</reference>
<gene>
    <name evidence="1" type="ORF">CCE02nite_33250</name>
</gene>
<dbReference type="InterPro" id="IPR046480">
    <property type="entry name" value="DUF6573"/>
</dbReference>
<accession>A0A4Y4E1T2</accession>